<dbReference type="PANTHER" id="PTHR36441:SF1">
    <property type="entry name" value="DUF503 DOMAIN-CONTAINING PROTEIN"/>
    <property type="match status" value="1"/>
</dbReference>
<dbReference type="InterPro" id="IPR007546">
    <property type="entry name" value="DUF503"/>
</dbReference>
<dbReference type="PANTHER" id="PTHR36441">
    <property type="entry name" value="HYPOTHETICAL CYTOSOLIC PROTEIN"/>
    <property type="match status" value="1"/>
</dbReference>
<proteinExistence type="predicted"/>
<dbReference type="InterPro" id="IPR036746">
    <property type="entry name" value="TT1725-like_sf"/>
</dbReference>
<evidence type="ECO:0000313" key="1">
    <source>
        <dbReference type="EMBL" id="BAL60030.1"/>
    </source>
</evidence>
<sequence>MKIGVVRLTLRLHEPSSLKEKRHILQSLIAQMRRKFNVSIAEIDRLDDWKSTVLGAAIVCNDGRVNNALLGKLVEAIGHFREITVEDYEIEIL</sequence>
<gene>
    <name evidence="1" type="ORF">HGMM_OP4C666</name>
</gene>
<dbReference type="Pfam" id="PF04456">
    <property type="entry name" value="DUF503"/>
    <property type="match status" value="1"/>
</dbReference>
<reference evidence="1" key="1">
    <citation type="journal article" date="2005" name="Environ. Microbiol.">
        <title>Genetic and functional properties of uncultivated thermophilic crenarchaeotes from a subsurface gold mine as revealed by analysis of genome fragments.</title>
        <authorList>
            <person name="Nunoura T."/>
            <person name="Hirayama H."/>
            <person name="Takami H."/>
            <person name="Oida H."/>
            <person name="Nishi S."/>
            <person name="Shimamura S."/>
            <person name="Suzuki Y."/>
            <person name="Inagaki F."/>
            <person name="Takai K."/>
            <person name="Nealson K.H."/>
            <person name="Horikoshi K."/>
        </authorList>
    </citation>
    <scope>NUCLEOTIDE SEQUENCE</scope>
</reference>
<dbReference type="EMBL" id="AP011803">
    <property type="protein sequence ID" value="BAL60030.1"/>
    <property type="molecule type" value="Genomic_DNA"/>
</dbReference>
<dbReference type="AlphaFoldDB" id="H5SU30"/>
<organism evidence="1">
    <name type="scientific">Acetithermum autotrophicum</name>
    <dbReference type="NCBI Taxonomy" id="1446466"/>
    <lineage>
        <taxon>Bacteria</taxon>
        <taxon>Candidatus Bipolaricaulota</taxon>
        <taxon>Candidatus Acetithermum</taxon>
    </lineage>
</organism>
<reference evidence="1" key="2">
    <citation type="journal article" date="2012" name="PLoS ONE">
        <title>A Deeply Branching Thermophilic Bacterium with an Ancient Acetyl-CoA Pathway Dominates a Subsurface Ecosystem.</title>
        <authorList>
            <person name="Takami H."/>
            <person name="Noguchi H."/>
            <person name="Takaki Y."/>
            <person name="Uchiyama I."/>
            <person name="Toyoda A."/>
            <person name="Nishi S."/>
            <person name="Chee G.-J."/>
            <person name="Arai W."/>
            <person name="Nunoura T."/>
            <person name="Itoh T."/>
            <person name="Hattori M."/>
            <person name="Takai K."/>
        </authorList>
    </citation>
    <scope>NUCLEOTIDE SEQUENCE</scope>
</reference>
<dbReference type="SUPFAM" id="SSF103007">
    <property type="entry name" value="Hypothetical protein TT1725"/>
    <property type="match status" value="1"/>
</dbReference>
<dbReference type="Gene3D" id="3.30.70.1120">
    <property type="entry name" value="TT1725-like"/>
    <property type="match status" value="1"/>
</dbReference>
<name>H5SU30_ACEAU</name>
<protein>
    <submittedName>
        <fullName evidence="1">Hypothetical conserved protein</fullName>
    </submittedName>
</protein>
<accession>H5SU30</accession>